<evidence type="ECO:0000313" key="1">
    <source>
        <dbReference type="EMBL" id="PZF83753.1"/>
    </source>
</evidence>
<sequence length="371" mass="39540">MDEVELVRRRLRTVGLGGPLDAATPGEVVAWFGALQSQDYHPAKWAVGQRLGGAVTDAGLDRAFDDGELLRTHVLRPTWHFVTPDDIGWLLALTGPRVHVLNGYAYRQFDLDDAVLRRGTEVIAGALAGSTYLTRAQVGDVLASAGIVAERFRLAYILMFAELEGVVCSGPLAGKQHTYARLDERAPNARTLDRDAALAELTRRYFTSHGPATVKDFAWWSSLTRTDIAAGLALAGDALESHEVDGVTYWAAAGTADGPGAGDVDETAVHLVQAYDEYLVGYTESKRLLDLSGVAAGTRLDGAANSVLLLGSQVAGRWRRTLKPGEVHLDVGLYEPFRAAVAPGLQAAADVHGAFVERTATVATAPIGVAS</sequence>
<evidence type="ECO:0000313" key="2">
    <source>
        <dbReference type="Proteomes" id="UP000248764"/>
    </source>
</evidence>
<dbReference type="PANTHER" id="PTHR38479">
    <property type="entry name" value="LMO0824 PROTEIN"/>
    <property type="match status" value="1"/>
</dbReference>
<organism evidence="1 2">
    <name type="scientific">Jiangella anatolica</name>
    <dbReference type="NCBI Taxonomy" id="2670374"/>
    <lineage>
        <taxon>Bacteria</taxon>
        <taxon>Bacillati</taxon>
        <taxon>Actinomycetota</taxon>
        <taxon>Actinomycetes</taxon>
        <taxon>Jiangellales</taxon>
        <taxon>Jiangellaceae</taxon>
        <taxon>Jiangella</taxon>
    </lineage>
</organism>
<dbReference type="EMBL" id="POTW01000022">
    <property type="protein sequence ID" value="PZF83753.1"/>
    <property type="molecule type" value="Genomic_DNA"/>
</dbReference>
<comment type="caution">
    <text evidence="1">The sequence shown here is derived from an EMBL/GenBank/DDBJ whole genome shotgun (WGS) entry which is preliminary data.</text>
</comment>
<proteinExistence type="predicted"/>
<dbReference type="Pfam" id="PF06224">
    <property type="entry name" value="AlkZ-like"/>
    <property type="match status" value="1"/>
</dbReference>
<evidence type="ECO:0008006" key="3">
    <source>
        <dbReference type="Google" id="ProtNLM"/>
    </source>
</evidence>
<accession>A0A2W2CUA9</accession>
<dbReference type="AlphaFoldDB" id="A0A2W2CUA9"/>
<dbReference type="Proteomes" id="UP000248764">
    <property type="component" value="Unassembled WGS sequence"/>
</dbReference>
<dbReference type="InterPro" id="IPR009351">
    <property type="entry name" value="AlkZ-like"/>
</dbReference>
<name>A0A2W2CUA9_9ACTN</name>
<reference evidence="1 2" key="1">
    <citation type="submission" date="2018-01" db="EMBL/GenBank/DDBJ databases">
        <title>Draft genome sequence of Jiangella sp. GTF31.</title>
        <authorList>
            <person name="Sahin N."/>
            <person name="Ay H."/>
            <person name="Saygin H."/>
        </authorList>
    </citation>
    <scope>NUCLEOTIDE SEQUENCE [LARGE SCALE GENOMIC DNA]</scope>
    <source>
        <strain evidence="1 2">GTF31</strain>
    </source>
</reference>
<protein>
    <recommendedName>
        <fullName evidence="3">Winged helix DNA-binding domain-containing protein</fullName>
    </recommendedName>
</protein>
<keyword evidence="2" id="KW-1185">Reference proteome</keyword>
<dbReference type="RefSeq" id="WP_111254821.1">
    <property type="nucleotide sequence ID" value="NZ_POTW01000022.1"/>
</dbReference>
<dbReference type="PANTHER" id="PTHR38479:SF2">
    <property type="entry name" value="WINGED HELIX DNA-BINDING DOMAIN-CONTAINING PROTEIN"/>
    <property type="match status" value="1"/>
</dbReference>
<gene>
    <name evidence="1" type="ORF">C1I92_11620</name>
</gene>